<dbReference type="AlphaFoldDB" id="A0A9P9INB6"/>
<evidence type="ECO:0000313" key="2">
    <source>
        <dbReference type="Proteomes" id="UP000700596"/>
    </source>
</evidence>
<proteinExistence type="predicted"/>
<comment type="caution">
    <text evidence="1">The sequence shown here is derived from an EMBL/GenBank/DDBJ whole genome shotgun (WGS) entry which is preliminary data.</text>
</comment>
<reference evidence="1" key="1">
    <citation type="journal article" date="2021" name="Nat. Commun.">
        <title>Genetic determinants of endophytism in the Arabidopsis root mycobiome.</title>
        <authorList>
            <person name="Mesny F."/>
            <person name="Miyauchi S."/>
            <person name="Thiergart T."/>
            <person name="Pickel B."/>
            <person name="Atanasova L."/>
            <person name="Karlsson M."/>
            <person name="Huettel B."/>
            <person name="Barry K.W."/>
            <person name="Haridas S."/>
            <person name="Chen C."/>
            <person name="Bauer D."/>
            <person name="Andreopoulos W."/>
            <person name="Pangilinan J."/>
            <person name="LaButti K."/>
            <person name="Riley R."/>
            <person name="Lipzen A."/>
            <person name="Clum A."/>
            <person name="Drula E."/>
            <person name="Henrissat B."/>
            <person name="Kohler A."/>
            <person name="Grigoriev I.V."/>
            <person name="Martin F.M."/>
            <person name="Hacquard S."/>
        </authorList>
    </citation>
    <scope>NUCLEOTIDE SEQUENCE</scope>
    <source>
        <strain evidence="1">MPI-CAGE-CH-0243</strain>
    </source>
</reference>
<evidence type="ECO:0000313" key="1">
    <source>
        <dbReference type="EMBL" id="KAH7125419.1"/>
    </source>
</evidence>
<gene>
    <name evidence="1" type="ORF">B0J11DRAFT_528393</name>
</gene>
<protein>
    <recommendedName>
        <fullName evidence="3">Heterokaryon incompatibility domain-containing protein</fullName>
    </recommendedName>
</protein>
<accession>A0A9P9INB6</accession>
<name>A0A9P9INB6_9PLEO</name>
<dbReference type="EMBL" id="JAGMWT010000007">
    <property type="protein sequence ID" value="KAH7125419.1"/>
    <property type="molecule type" value="Genomic_DNA"/>
</dbReference>
<evidence type="ECO:0008006" key="3">
    <source>
        <dbReference type="Google" id="ProtNLM"/>
    </source>
</evidence>
<dbReference type="Proteomes" id="UP000700596">
    <property type="component" value="Unassembled WGS sequence"/>
</dbReference>
<sequence>MNMAGSSPLLYSYQPLENPVTISIIVLPPPLQATAVHADRSILRYDLSGPPNYDAVNYCWGANPESTSLLLCDDLTSHLKITLNVEEMLGCFRKSTTPRYQ</sequence>
<organism evidence="1 2">
    <name type="scientific">Dendryphion nanum</name>
    <dbReference type="NCBI Taxonomy" id="256645"/>
    <lineage>
        <taxon>Eukaryota</taxon>
        <taxon>Fungi</taxon>
        <taxon>Dikarya</taxon>
        <taxon>Ascomycota</taxon>
        <taxon>Pezizomycotina</taxon>
        <taxon>Dothideomycetes</taxon>
        <taxon>Pleosporomycetidae</taxon>
        <taxon>Pleosporales</taxon>
        <taxon>Torulaceae</taxon>
        <taxon>Dendryphion</taxon>
    </lineage>
</organism>
<keyword evidence="2" id="KW-1185">Reference proteome</keyword>